<dbReference type="EMBL" id="MN739300">
    <property type="protein sequence ID" value="QHS97576.1"/>
    <property type="molecule type" value="Genomic_DNA"/>
</dbReference>
<sequence>MASEAFTTWPYIQYLAASDILQLSKYWSGCHHIHVPLDYHRRHTPNIQILPNVTEVAWSADGNDTDGRVLVEGGTEHVLRTVRSVLGSKVNVTLSKLARKAPDFVLWSGNATRFVKDTLPLLPRNSVVVSHGLFMQLRLCKKSMCNVDTIPNGGVLCLVCPDQNNKLVFVVRHCPTCDNVFRYQKRTLAIALPAHKGKEYLQNSSKTMCISLKPLRPLKLLLNVMHMLGVGANVYCSPLPRAVVTAAALVCDVSSSDLLKLQDKFGACPVPPTPQEVEAYLKEKTCEGELHSPYC</sequence>
<name>A0A6C0BZG4_9ZZZZ</name>
<dbReference type="AlphaFoldDB" id="A0A6C0BZG4"/>
<accession>A0A6C0BZG4</accession>
<organism evidence="1">
    <name type="scientific">viral metagenome</name>
    <dbReference type="NCBI Taxonomy" id="1070528"/>
    <lineage>
        <taxon>unclassified sequences</taxon>
        <taxon>metagenomes</taxon>
        <taxon>organismal metagenomes</taxon>
    </lineage>
</organism>
<protein>
    <submittedName>
        <fullName evidence="1">Uncharacterized protein</fullName>
    </submittedName>
</protein>
<reference evidence="1" key="1">
    <citation type="journal article" date="2020" name="Nature">
        <title>Giant virus diversity and host interactions through global metagenomics.</title>
        <authorList>
            <person name="Schulz F."/>
            <person name="Roux S."/>
            <person name="Paez-Espino D."/>
            <person name="Jungbluth S."/>
            <person name="Walsh D.A."/>
            <person name="Denef V.J."/>
            <person name="McMahon K.D."/>
            <person name="Konstantinidis K.T."/>
            <person name="Eloe-Fadrosh E.A."/>
            <person name="Kyrpides N.C."/>
            <person name="Woyke T."/>
        </authorList>
    </citation>
    <scope>NUCLEOTIDE SEQUENCE</scope>
    <source>
        <strain evidence="1">GVMAG-M-3300020182-33</strain>
    </source>
</reference>
<evidence type="ECO:0000313" key="1">
    <source>
        <dbReference type="EMBL" id="QHS97576.1"/>
    </source>
</evidence>
<proteinExistence type="predicted"/>